<dbReference type="FunFam" id="1.10.287.1080:FF:000003">
    <property type="entry name" value="Nucleoside triphosphate pyrophosphohydrolase"/>
    <property type="match status" value="1"/>
</dbReference>
<evidence type="ECO:0000256" key="1">
    <source>
        <dbReference type="ARBA" id="ARBA00052141"/>
    </source>
</evidence>
<dbReference type="SUPFAM" id="SSF101386">
    <property type="entry name" value="all-alpha NTP pyrophosphatases"/>
    <property type="match status" value="2"/>
</dbReference>
<dbReference type="InterPro" id="IPR011551">
    <property type="entry name" value="NTP_PyrPHydrolase_MazG"/>
</dbReference>
<dbReference type="AlphaFoldDB" id="A0A9E4K2W8"/>
<comment type="catalytic activity">
    <reaction evidence="1">
        <text>ATP + H2O = AMP + diphosphate + H(+)</text>
        <dbReference type="Rhea" id="RHEA:14245"/>
        <dbReference type="ChEBI" id="CHEBI:15377"/>
        <dbReference type="ChEBI" id="CHEBI:15378"/>
        <dbReference type="ChEBI" id="CHEBI:30616"/>
        <dbReference type="ChEBI" id="CHEBI:33019"/>
        <dbReference type="ChEBI" id="CHEBI:456215"/>
        <dbReference type="EC" id="3.6.1.8"/>
    </reaction>
</comment>
<evidence type="ECO:0000256" key="4">
    <source>
        <dbReference type="ARBA" id="ARBA00074799"/>
    </source>
</evidence>
<name>A0A9E4K2W8_9GAMM</name>
<dbReference type="FunFam" id="1.10.287.1080:FF:000001">
    <property type="entry name" value="Nucleoside triphosphate pyrophosphohydrolase"/>
    <property type="match status" value="1"/>
</dbReference>
<dbReference type="CDD" id="cd11529">
    <property type="entry name" value="NTP-PPase_MazG_Cterm"/>
    <property type="match status" value="1"/>
</dbReference>
<dbReference type="GO" id="GO:0047693">
    <property type="term" value="F:ATP diphosphatase activity"/>
    <property type="evidence" value="ECO:0007669"/>
    <property type="project" value="UniProtKB-EC"/>
</dbReference>
<feature type="domain" description="NTP pyrophosphohydrolase MazG-like" evidence="5">
    <location>
        <begin position="172"/>
        <end position="227"/>
    </location>
</feature>
<dbReference type="InterPro" id="IPR004518">
    <property type="entry name" value="MazG-like_dom"/>
</dbReference>
<dbReference type="EMBL" id="JAEPDI010000002">
    <property type="protein sequence ID" value="MCG7938347.1"/>
    <property type="molecule type" value="Genomic_DNA"/>
</dbReference>
<dbReference type="InterPro" id="IPR048015">
    <property type="entry name" value="NTP-PPase_MazG-like_N"/>
</dbReference>
<dbReference type="PANTHER" id="PTHR30522">
    <property type="entry name" value="NUCLEOSIDE TRIPHOSPHATE PYROPHOSPHOHYDROLASE"/>
    <property type="match status" value="1"/>
</dbReference>
<dbReference type="NCBIfam" id="NF007113">
    <property type="entry name" value="PRK09562.1"/>
    <property type="match status" value="1"/>
</dbReference>
<dbReference type="GO" id="GO:0046052">
    <property type="term" value="P:UTP catabolic process"/>
    <property type="evidence" value="ECO:0007669"/>
    <property type="project" value="TreeGrafter"/>
</dbReference>
<sequence length="265" mass="30807">MEAMQRLLEIMGQLRDPDRGCPWDLRQTYSTIVPYTLEEAYEVADTIQRGEMGELRDELGDLLFQIVFYSQIAREEGHFDFNDVATGICEKMVRRHPHVFADAEYQSDEQLRQAWEQQKADERVEQKQSAQTSHMDGVAHALPALIRAEKLQKRAARVGFDWPDAQGAFDKVSEEFDEVRHELENFNRQQLQDELGDLIFAMVNVVRLLGMDAEQTLTQANMKFERRFRALEQTLQQQGITDLQTQSLEQLDAVWEQAKKAEQQN</sequence>
<dbReference type="Proteomes" id="UP000886687">
    <property type="component" value="Unassembled WGS sequence"/>
</dbReference>
<evidence type="ECO:0000259" key="5">
    <source>
        <dbReference type="Pfam" id="PF03819"/>
    </source>
</evidence>
<accession>A0A9E4K2W8</accession>
<gene>
    <name evidence="6" type="primary">mazG</name>
    <name evidence="6" type="ORF">JAZ04_05725</name>
</gene>
<feature type="domain" description="NTP pyrophosphohydrolase MazG-like" evidence="5">
    <location>
        <begin position="27"/>
        <end position="100"/>
    </location>
</feature>
<keyword evidence="6" id="KW-0378">Hydrolase</keyword>
<dbReference type="Gene3D" id="1.10.287.1080">
    <property type="entry name" value="MazG-like"/>
    <property type="match status" value="2"/>
</dbReference>
<dbReference type="CDD" id="cd11528">
    <property type="entry name" value="NTP-PPase_MazG_Nterm"/>
    <property type="match status" value="1"/>
</dbReference>
<protein>
    <recommendedName>
        <fullName evidence="4">Nucleoside triphosphate pyrophosphohydrolase</fullName>
        <ecNumber evidence="3">3.6.1.8</ecNumber>
    </recommendedName>
</protein>
<dbReference type="GO" id="GO:0006203">
    <property type="term" value="P:dGTP catabolic process"/>
    <property type="evidence" value="ECO:0007669"/>
    <property type="project" value="TreeGrafter"/>
</dbReference>
<comment type="similarity">
    <text evidence="2">Belongs to the nucleoside triphosphate pyrophosphohydrolase family.</text>
</comment>
<dbReference type="PANTHER" id="PTHR30522:SF0">
    <property type="entry name" value="NUCLEOSIDE TRIPHOSPHATE PYROPHOSPHOHYDROLASE"/>
    <property type="match status" value="1"/>
</dbReference>
<comment type="caution">
    <text evidence="6">The sequence shown here is derived from an EMBL/GenBank/DDBJ whole genome shotgun (WGS) entry which is preliminary data.</text>
</comment>
<dbReference type="GO" id="GO:0046061">
    <property type="term" value="P:dATP catabolic process"/>
    <property type="evidence" value="ECO:0007669"/>
    <property type="project" value="TreeGrafter"/>
</dbReference>
<organism evidence="6 7">
    <name type="scientific">Candidatus Thiodiazotropha lotti</name>
    <dbReference type="NCBI Taxonomy" id="2792787"/>
    <lineage>
        <taxon>Bacteria</taxon>
        <taxon>Pseudomonadati</taxon>
        <taxon>Pseudomonadota</taxon>
        <taxon>Gammaproteobacteria</taxon>
        <taxon>Chromatiales</taxon>
        <taxon>Sedimenticolaceae</taxon>
        <taxon>Candidatus Thiodiazotropha</taxon>
    </lineage>
</organism>
<dbReference type="Pfam" id="PF03819">
    <property type="entry name" value="MazG"/>
    <property type="match status" value="2"/>
</dbReference>
<dbReference type="EC" id="3.6.1.8" evidence="3"/>
<evidence type="ECO:0000313" key="7">
    <source>
        <dbReference type="Proteomes" id="UP000886687"/>
    </source>
</evidence>
<dbReference type="GO" id="GO:0046047">
    <property type="term" value="P:TTP catabolic process"/>
    <property type="evidence" value="ECO:0007669"/>
    <property type="project" value="TreeGrafter"/>
</dbReference>
<dbReference type="InterPro" id="IPR048011">
    <property type="entry name" value="NTP-PPase_MazG-like_C"/>
</dbReference>
<evidence type="ECO:0000256" key="2">
    <source>
        <dbReference type="ARBA" id="ARBA00061115"/>
    </source>
</evidence>
<dbReference type="NCBIfam" id="TIGR00444">
    <property type="entry name" value="mazG"/>
    <property type="match status" value="1"/>
</dbReference>
<reference evidence="6" key="1">
    <citation type="journal article" date="2021" name="Proc. Natl. Acad. Sci. U.S.A.">
        <title>Global biogeography of chemosynthetic symbionts reveals both localized and globally distributed symbiont groups. .</title>
        <authorList>
            <person name="Osvatic J.T."/>
            <person name="Wilkins L.G.E."/>
            <person name="Leibrecht L."/>
            <person name="Leray M."/>
            <person name="Zauner S."/>
            <person name="Polzin J."/>
            <person name="Camacho Y."/>
            <person name="Gros O."/>
            <person name="van Gils J.A."/>
            <person name="Eisen J.A."/>
            <person name="Petersen J.M."/>
            <person name="Yuen B."/>
        </authorList>
    </citation>
    <scope>NUCLEOTIDE SEQUENCE</scope>
    <source>
        <strain evidence="6">MAGL173</strain>
    </source>
</reference>
<evidence type="ECO:0000256" key="3">
    <source>
        <dbReference type="ARBA" id="ARBA00066372"/>
    </source>
</evidence>
<proteinExistence type="inferred from homology"/>
<dbReference type="GO" id="GO:0046076">
    <property type="term" value="P:dTTP catabolic process"/>
    <property type="evidence" value="ECO:0007669"/>
    <property type="project" value="TreeGrafter"/>
</dbReference>
<dbReference type="GO" id="GO:0046081">
    <property type="term" value="P:dUTP catabolic process"/>
    <property type="evidence" value="ECO:0007669"/>
    <property type="project" value="TreeGrafter"/>
</dbReference>
<dbReference type="GO" id="GO:0006950">
    <property type="term" value="P:response to stress"/>
    <property type="evidence" value="ECO:0007669"/>
    <property type="project" value="UniProtKB-ARBA"/>
</dbReference>
<evidence type="ECO:0000313" key="6">
    <source>
        <dbReference type="EMBL" id="MCG7938347.1"/>
    </source>
</evidence>